<reference evidence="3 4" key="1">
    <citation type="journal article" date="2021" name="Commun. Biol.">
        <title>The genome of Shorea leprosula (Dipterocarpaceae) highlights the ecological relevance of drought in aseasonal tropical rainforests.</title>
        <authorList>
            <person name="Ng K.K.S."/>
            <person name="Kobayashi M.J."/>
            <person name="Fawcett J.A."/>
            <person name="Hatakeyama M."/>
            <person name="Paape T."/>
            <person name="Ng C.H."/>
            <person name="Ang C.C."/>
            <person name="Tnah L.H."/>
            <person name="Lee C.T."/>
            <person name="Nishiyama T."/>
            <person name="Sese J."/>
            <person name="O'Brien M.J."/>
            <person name="Copetti D."/>
            <person name="Mohd Noor M.I."/>
            <person name="Ong R.C."/>
            <person name="Putra M."/>
            <person name="Sireger I.Z."/>
            <person name="Indrioko S."/>
            <person name="Kosugi Y."/>
            <person name="Izuno A."/>
            <person name="Isagi Y."/>
            <person name="Lee S.L."/>
            <person name="Shimizu K.K."/>
        </authorList>
    </citation>
    <scope>NUCLEOTIDE SEQUENCE [LARGE SCALE GENOMIC DNA]</scope>
    <source>
        <strain evidence="3">214</strain>
    </source>
</reference>
<dbReference type="InterPro" id="IPR002156">
    <property type="entry name" value="RNaseH_domain"/>
</dbReference>
<dbReference type="AlphaFoldDB" id="A0AAV5KZ48"/>
<keyword evidence="1" id="KW-0472">Membrane</keyword>
<organism evidence="3 4">
    <name type="scientific">Rubroshorea leprosula</name>
    <dbReference type="NCBI Taxonomy" id="152421"/>
    <lineage>
        <taxon>Eukaryota</taxon>
        <taxon>Viridiplantae</taxon>
        <taxon>Streptophyta</taxon>
        <taxon>Embryophyta</taxon>
        <taxon>Tracheophyta</taxon>
        <taxon>Spermatophyta</taxon>
        <taxon>Magnoliopsida</taxon>
        <taxon>eudicotyledons</taxon>
        <taxon>Gunneridae</taxon>
        <taxon>Pentapetalae</taxon>
        <taxon>rosids</taxon>
        <taxon>malvids</taxon>
        <taxon>Malvales</taxon>
        <taxon>Dipterocarpaceae</taxon>
        <taxon>Rubroshorea</taxon>
    </lineage>
</organism>
<dbReference type="Proteomes" id="UP001054252">
    <property type="component" value="Unassembled WGS sequence"/>
</dbReference>
<gene>
    <name evidence="3" type="ORF">SLEP1_g38994</name>
</gene>
<dbReference type="Gene3D" id="3.30.420.10">
    <property type="entry name" value="Ribonuclease H-like superfamily/Ribonuclease H"/>
    <property type="match status" value="1"/>
</dbReference>
<dbReference type="InterPro" id="IPR012337">
    <property type="entry name" value="RNaseH-like_sf"/>
</dbReference>
<dbReference type="GO" id="GO:0004523">
    <property type="term" value="F:RNA-DNA hybrid ribonuclease activity"/>
    <property type="evidence" value="ECO:0007669"/>
    <property type="project" value="InterPro"/>
</dbReference>
<name>A0AAV5KZ48_9ROSI</name>
<protein>
    <recommendedName>
        <fullName evidence="2">RNase H type-1 domain-containing protein</fullName>
    </recommendedName>
</protein>
<dbReference type="InterPro" id="IPR036397">
    <property type="entry name" value="RNaseH_sf"/>
</dbReference>
<sequence length="350" mass="38631">MKEELRLFEKDALTPRRSVRVVVSKLHSLVGLLPQHILDSIAAIPLPIMNQFDDERFWHASKNGDFTVRSAFSIIQSQRLAQGQATTQWAWIWKLKCSERIKINSNSSPTGLLFFQTGMGNLGFIAIGLLCLGFSKLSRNKLVFEGIGMTPGAVFWQARSHALDTFIALNSSVLTVAGTPRWLGWQPPNQPFLKLNTDGSRNHQSGCASAGGLIRDHLGRWVHGFTANIGVTSSFITGLWGRCGGLKFAHSLHFQYLILAMDPLMAIQLIQARQVERGPYSILLSDILVLIDAFSTCIVRHTLRQGNSPADFMASLGHKSLLGITFYQTPPAGISMLVRGDAIGTMFLRS</sequence>
<dbReference type="InterPro" id="IPR053151">
    <property type="entry name" value="RNase_H-like"/>
</dbReference>
<keyword evidence="4" id="KW-1185">Reference proteome</keyword>
<dbReference type="EMBL" id="BPVZ01000085">
    <property type="protein sequence ID" value="GKV30138.1"/>
    <property type="molecule type" value="Genomic_DNA"/>
</dbReference>
<proteinExistence type="predicted"/>
<feature type="transmembrane region" description="Helical" evidence="1">
    <location>
        <begin position="113"/>
        <end position="134"/>
    </location>
</feature>
<dbReference type="PANTHER" id="PTHR47723">
    <property type="entry name" value="OS05G0353850 PROTEIN"/>
    <property type="match status" value="1"/>
</dbReference>
<evidence type="ECO:0000313" key="3">
    <source>
        <dbReference type="EMBL" id="GKV30138.1"/>
    </source>
</evidence>
<accession>A0AAV5KZ48</accession>
<dbReference type="GO" id="GO:0003676">
    <property type="term" value="F:nucleic acid binding"/>
    <property type="evidence" value="ECO:0007669"/>
    <property type="project" value="InterPro"/>
</dbReference>
<dbReference type="PANTHER" id="PTHR47723:SF13">
    <property type="entry name" value="PUTATIVE-RELATED"/>
    <property type="match status" value="1"/>
</dbReference>
<dbReference type="InterPro" id="IPR044730">
    <property type="entry name" value="RNase_H-like_dom_plant"/>
</dbReference>
<comment type="caution">
    <text evidence="3">The sequence shown here is derived from an EMBL/GenBank/DDBJ whole genome shotgun (WGS) entry which is preliminary data.</text>
</comment>
<feature type="domain" description="RNase H type-1" evidence="2">
    <location>
        <begin position="196"/>
        <end position="315"/>
    </location>
</feature>
<dbReference type="CDD" id="cd06222">
    <property type="entry name" value="RNase_H_like"/>
    <property type="match status" value="1"/>
</dbReference>
<dbReference type="SUPFAM" id="SSF53098">
    <property type="entry name" value="Ribonuclease H-like"/>
    <property type="match status" value="1"/>
</dbReference>
<keyword evidence="1" id="KW-1133">Transmembrane helix</keyword>
<keyword evidence="1" id="KW-0812">Transmembrane</keyword>
<dbReference type="Pfam" id="PF13456">
    <property type="entry name" value="RVT_3"/>
    <property type="match status" value="1"/>
</dbReference>
<evidence type="ECO:0000256" key="1">
    <source>
        <dbReference type="SAM" id="Phobius"/>
    </source>
</evidence>
<evidence type="ECO:0000259" key="2">
    <source>
        <dbReference type="Pfam" id="PF13456"/>
    </source>
</evidence>
<evidence type="ECO:0000313" key="4">
    <source>
        <dbReference type="Proteomes" id="UP001054252"/>
    </source>
</evidence>